<evidence type="ECO:0000313" key="7">
    <source>
        <dbReference type="Proteomes" id="UP000533469"/>
    </source>
</evidence>
<gene>
    <name evidence="6" type="ORF">FHS55_000782</name>
</gene>
<dbReference type="InterPro" id="IPR003439">
    <property type="entry name" value="ABC_transporter-like_ATP-bd"/>
</dbReference>
<evidence type="ECO:0000256" key="2">
    <source>
        <dbReference type="ARBA" id="ARBA00022448"/>
    </source>
</evidence>
<dbReference type="PANTHER" id="PTHR42788:SF19">
    <property type="entry name" value="ALIPHATIC SULFONATES IMPORT ATP-BINDING PROTEIN SSUB 2"/>
    <property type="match status" value="1"/>
</dbReference>
<dbReference type="GO" id="GO:0016887">
    <property type="term" value="F:ATP hydrolysis activity"/>
    <property type="evidence" value="ECO:0007669"/>
    <property type="project" value="InterPro"/>
</dbReference>
<name>A0A839Z720_9HYPH</name>
<dbReference type="InterPro" id="IPR050166">
    <property type="entry name" value="ABC_transporter_ATP-bind"/>
</dbReference>
<proteinExistence type="inferred from homology"/>
<dbReference type="Proteomes" id="UP000533469">
    <property type="component" value="Unassembled WGS sequence"/>
</dbReference>
<keyword evidence="3" id="KW-0547">Nucleotide-binding</keyword>
<dbReference type="PROSITE" id="PS00211">
    <property type="entry name" value="ABC_TRANSPORTER_1"/>
    <property type="match status" value="1"/>
</dbReference>
<evidence type="ECO:0000313" key="6">
    <source>
        <dbReference type="EMBL" id="MBB3770196.1"/>
    </source>
</evidence>
<dbReference type="InterPro" id="IPR003593">
    <property type="entry name" value="AAA+_ATPase"/>
</dbReference>
<comment type="similarity">
    <text evidence="1">Belongs to the ABC transporter superfamily.</text>
</comment>
<dbReference type="GO" id="GO:0005524">
    <property type="term" value="F:ATP binding"/>
    <property type="evidence" value="ECO:0007669"/>
    <property type="project" value="UniProtKB-KW"/>
</dbReference>
<accession>A0A839Z720</accession>
<keyword evidence="4 6" id="KW-0067">ATP-binding</keyword>
<dbReference type="InterPro" id="IPR017871">
    <property type="entry name" value="ABC_transporter-like_CS"/>
</dbReference>
<feature type="domain" description="ABC transporter" evidence="5">
    <location>
        <begin position="8"/>
        <end position="228"/>
    </location>
</feature>
<dbReference type="PROSITE" id="PS50893">
    <property type="entry name" value="ABC_TRANSPORTER_2"/>
    <property type="match status" value="1"/>
</dbReference>
<organism evidence="6 7">
    <name type="scientific">Ancylobacter tetraedralis</name>
    <dbReference type="NCBI Taxonomy" id="217068"/>
    <lineage>
        <taxon>Bacteria</taxon>
        <taxon>Pseudomonadati</taxon>
        <taxon>Pseudomonadota</taxon>
        <taxon>Alphaproteobacteria</taxon>
        <taxon>Hyphomicrobiales</taxon>
        <taxon>Xanthobacteraceae</taxon>
        <taxon>Ancylobacter</taxon>
    </lineage>
</organism>
<dbReference type="PANTHER" id="PTHR42788">
    <property type="entry name" value="TAURINE IMPORT ATP-BINDING PROTEIN-RELATED"/>
    <property type="match status" value="1"/>
</dbReference>
<dbReference type="AlphaFoldDB" id="A0A839Z720"/>
<dbReference type="InterPro" id="IPR027417">
    <property type="entry name" value="P-loop_NTPase"/>
</dbReference>
<dbReference type="Pfam" id="PF00005">
    <property type="entry name" value="ABC_tran"/>
    <property type="match status" value="1"/>
</dbReference>
<evidence type="ECO:0000256" key="1">
    <source>
        <dbReference type="ARBA" id="ARBA00005417"/>
    </source>
</evidence>
<comment type="caution">
    <text evidence="6">The sequence shown here is derived from an EMBL/GenBank/DDBJ whole genome shotgun (WGS) entry which is preliminary data.</text>
</comment>
<keyword evidence="2" id="KW-0813">Transport</keyword>
<keyword evidence="7" id="KW-1185">Reference proteome</keyword>
<dbReference type="Gene3D" id="3.40.50.300">
    <property type="entry name" value="P-loop containing nucleotide triphosphate hydrolases"/>
    <property type="match status" value="1"/>
</dbReference>
<sequence>MSAIGIDITGKQFPARAGAPAREIFRDFRLDVAAGEFLVLLGASGLGKTTLLNIIAGLDTDYRGAIRFEGAPPRIAYAFQSPRLLPWRTVLENVALVLPSGAEGREAARAMLADVGLAELADAYPERLSLGQQRRAALARAFVLRPDVLLMDEPFVSLDEASAHRLRDLLRRLIIRHPATVLFVTHDSREAAALASRIVRLEGTPVHIARDIRVDLGAAERGSPARLQAFLVAAGLAEPEALSDEV</sequence>
<dbReference type="SMART" id="SM00382">
    <property type="entry name" value="AAA"/>
    <property type="match status" value="1"/>
</dbReference>
<dbReference type="RefSeq" id="WP_210286826.1">
    <property type="nucleotide sequence ID" value="NZ_JACICD010000001.1"/>
</dbReference>
<evidence type="ECO:0000259" key="5">
    <source>
        <dbReference type="PROSITE" id="PS50893"/>
    </source>
</evidence>
<evidence type="ECO:0000256" key="3">
    <source>
        <dbReference type="ARBA" id="ARBA00022741"/>
    </source>
</evidence>
<dbReference type="SUPFAM" id="SSF52540">
    <property type="entry name" value="P-loop containing nucleoside triphosphate hydrolases"/>
    <property type="match status" value="1"/>
</dbReference>
<dbReference type="EMBL" id="JACICD010000001">
    <property type="protein sequence ID" value="MBB3770196.1"/>
    <property type="molecule type" value="Genomic_DNA"/>
</dbReference>
<reference evidence="6 7" key="1">
    <citation type="submission" date="2020-08" db="EMBL/GenBank/DDBJ databases">
        <title>Genomic Encyclopedia of Type Strains, Phase IV (KMG-IV): sequencing the most valuable type-strain genomes for metagenomic binning, comparative biology and taxonomic classification.</title>
        <authorList>
            <person name="Goeker M."/>
        </authorList>
    </citation>
    <scope>NUCLEOTIDE SEQUENCE [LARGE SCALE GENOMIC DNA]</scope>
    <source>
        <strain evidence="6 7">DSM 5895</strain>
    </source>
</reference>
<evidence type="ECO:0000256" key="4">
    <source>
        <dbReference type="ARBA" id="ARBA00022840"/>
    </source>
</evidence>
<protein>
    <submittedName>
        <fullName evidence="6">NitT/TauT family transport system ATP-binding protein</fullName>
    </submittedName>
</protein>